<evidence type="ECO:0000259" key="2">
    <source>
        <dbReference type="PROSITE" id="PS50110"/>
    </source>
</evidence>
<dbReference type="SUPFAM" id="SSF52172">
    <property type="entry name" value="CheY-like"/>
    <property type="match status" value="1"/>
</dbReference>
<feature type="modified residue" description="4-aspartylphosphate" evidence="1">
    <location>
        <position position="48"/>
    </location>
</feature>
<proteinExistence type="predicted"/>
<accession>A0ABX2N4K6</accession>
<dbReference type="NCBIfam" id="NF009972">
    <property type="entry name" value="PRK13435.1-3"/>
    <property type="match status" value="1"/>
</dbReference>
<dbReference type="PROSITE" id="PS50110">
    <property type="entry name" value="RESPONSE_REGULATORY"/>
    <property type="match status" value="1"/>
</dbReference>
<name>A0ABX2N4K6_9SPHN</name>
<dbReference type="Pfam" id="PF00072">
    <property type="entry name" value="Response_reg"/>
    <property type="match status" value="1"/>
</dbReference>
<dbReference type="EMBL" id="JABWMH010000003">
    <property type="protein sequence ID" value="NVD28650.1"/>
    <property type="molecule type" value="Genomic_DNA"/>
</dbReference>
<keyword evidence="1" id="KW-0597">Phosphoprotein</keyword>
<dbReference type="Proteomes" id="UP000652427">
    <property type="component" value="Unassembled WGS sequence"/>
</dbReference>
<dbReference type="Gene3D" id="3.40.50.2300">
    <property type="match status" value="1"/>
</dbReference>
<organism evidence="3 4">
    <name type="scientific">Parasphingorhabdus flavimaris</name>
    <dbReference type="NCBI Taxonomy" id="266812"/>
    <lineage>
        <taxon>Bacteria</taxon>
        <taxon>Pseudomonadati</taxon>
        <taxon>Pseudomonadota</taxon>
        <taxon>Alphaproteobacteria</taxon>
        <taxon>Sphingomonadales</taxon>
        <taxon>Sphingomonadaceae</taxon>
        <taxon>Parasphingorhabdus</taxon>
    </lineage>
</organism>
<gene>
    <name evidence="3" type="ORF">HUO14_12185</name>
</gene>
<evidence type="ECO:0000256" key="1">
    <source>
        <dbReference type="PROSITE-ProRule" id="PRU00169"/>
    </source>
</evidence>
<evidence type="ECO:0000313" key="3">
    <source>
        <dbReference type="EMBL" id="NVD28650.1"/>
    </source>
</evidence>
<sequence>MIVEDEFLIAMEMEQIVGNLGYNCIGVADDTESAIELVLKKPDIAMVDVNLSDGPTGPEIGARLANEYDVKVVFVTANPKQLGNGVKGTLGALTKPLEIEVLKDMLDYLVKVANDRDDAEPPRRMQLFN</sequence>
<evidence type="ECO:0000313" key="4">
    <source>
        <dbReference type="Proteomes" id="UP000652427"/>
    </source>
</evidence>
<dbReference type="InterPro" id="IPR011006">
    <property type="entry name" value="CheY-like_superfamily"/>
</dbReference>
<keyword evidence="4" id="KW-1185">Reference proteome</keyword>
<protein>
    <submittedName>
        <fullName evidence="3">Response regulator</fullName>
    </submittedName>
</protein>
<dbReference type="SMART" id="SM00448">
    <property type="entry name" value="REC"/>
    <property type="match status" value="1"/>
</dbReference>
<reference evidence="3 4" key="1">
    <citation type="submission" date="2020-06" db="EMBL/GenBank/DDBJ databases">
        <authorList>
            <person name="Kim S.-J."/>
            <person name="Park S.-J."/>
        </authorList>
    </citation>
    <scope>NUCLEOTIDE SEQUENCE [LARGE SCALE GENOMIC DNA]</scope>
    <source>
        <strain evidence="3 4">SW-151</strain>
    </source>
</reference>
<comment type="caution">
    <text evidence="3">The sequence shown here is derived from an EMBL/GenBank/DDBJ whole genome shotgun (WGS) entry which is preliminary data.</text>
</comment>
<dbReference type="InterPro" id="IPR001789">
    <property type="entry name" value="Sig_transdc_resp-reg_receiver"/>
</dbReference>
<feature type="domain" description="Response regulatory" evidence="2">
    <location>
        <begin position="1"/>
        <end position="110"/>
    </location>
</feature>